<evidence type="ECO:0000313" key="8">
    <source>
        <dbReference type="Proteomes" id="UP000254101"/>
    </source>
</evidence>
<evidence type="ECO:0000256" key="3">
    <source>
        <dbReference type="ARBA" id="ARBA00022989"/>
    </source>
</evidence>
<dbReference type="Proteomes" id="UP000254101">
    <property type="component" value="Unassembled WGS sequence"/>
</dbReference>
<sequence>MQTAPRGILSADTYQPTIGCTAQLTLPGLALGIALTTLVSAVLFATYQIALPNRALEGLRQTGVVFLAFEALVIILAMARGFEVGTLWNSLTRFTRFLLVVFFATFLWGGLVHSPAAAWATMVSLSAPFHVIFAFAIAHSLRPFGAAAMDVFEKIIFVAMAIFAVLVAVHFLTPPPAIDPVDIKWYIAVPGFISHRLLGAFAGGLLALFVADHVLRYRDSFAPWWAYGALVLLTGLTVWTGTRAALLGIGIALPVAWLCGLPRPTGRQAIALSACAALGIGLAILAIPYGSPHFRLFNGSDVASADAVSGGRLVYWSFILDAIAEHPLIGAGSGASMWILPAEAQQHIQPHNVVLQFLLSWGAFATAAALMLLAKFVRAVHVIAARHPSALPFLALLDCLLVVSLLDGMFHFARHFMLMMLASGVIFAIERHARGIDKPGAHA</sequence>
<feature type="transmembrane region" description="Helical" evidence="5">
    <location>
        <begin position="389"/>
        <end position="406"/>
    </location>
</feature>
<feature type="transmembrane region" description="Helical" evidence="5">
    <location>
        <begin position="221"/>
        <end position="239"/>
    </location>
</feature>
<feature type="transmembrane region" description="Helical" evidence="5">
    <location>
        <begin position="358"/>
        <end position="377"/>
    </location>
</feature>
<feature type="transmembrane region" description="Helical" evidence="5">
    <location>
        <begin position="245"/>
        <end position="262"/>
    </location>
</feature>
<dbReference type="InterPro" id="IPR051533">
    <property type="entry name" value="WaaL-like"/>
</dbReference>
<dbReference type="GO" id="GO:0016020">
    <property type="term" value="C:membrane"/>
    <property type="evidence" value="ECO:0007669"/>
    <property type="project" value="UniProtKB-SubCell"/>
</dbReference>
<dbReference type="AlphaFoldDB" id="A0A395LL80"/>
<evidence type="ECO:0000259" key="6">
    <source>
        <dbReference type="Pfam" id="PF04932"/>
    </source>
</evidence>
<gene>
    <name evidence="7" type="ORF">DL238_08805</name>
</gene>
<evidence type="ECO:0000313" key="7">
    <source>
        <dbReference type="EMBL" id="RDS77692.1"/>
    </source>
</evidence>
<accession>A0A395LL80</accession>
<comment type="subcellular location">
    <subcellularLocation>
        <location evidence="1">Membrane</location>
        <topology evidence="1">Multi-pass membrane protein</topology>
    </subcellularLocation>
</comment>
<evidence type="ECO:0000256" key="4">
    <source>
        <dbReference type="ARBA" id="ARBA00023136"/>
    </source>
</evidence>
<evidence type="ECO:0000256" key="5">
    <source>
        <dbReference type="SAM" id="Phobius"/>
    </source>
</evidence>
<dbReference type="GO" id="GO:0016874">
    <property type="term" value="F:ligase activity"/>
    <property type="evidence" value="ECO:0007669"/>
    <property type="project" value="UniProtKB-KW"/>
</dbReference>
<dbReference type="PANTHER" id="PTHR37422:SF13">
    <property type="entry name" value="LIPOPOLYSACCHARIDE BIOSYNTHESIS PROTEIN PA4999-RELATED"/>
    <property type="match status" value="1"/>
</dbReference>
<feature type="transmembrane region" description="Helical" evidence="5">
    <location>
        <begin position="94"/>
        <end position="111"/>
    </location>
</feature>
<evidence type="ECO:0000256" key="2">
    <source>
        <dbReference type="ARBA" id="ARBA00022692"/>
    </source>
</evidence>
<dbReference type="PANTHER" id="PTHR37422">
    <property type="entry name" value="TEICHURONIC ACID BIOSYNTHESIS PROTEIN TUAE"/>
    <property type="match status" value="1"/>
</dbReference>
<feature type="transmembrane region" description="Helical" evidence="5">
    <location>
        <begin position="62"/>
        <end position="82"/>
    </location>
</feature>
<evidence type="ECO:0000256" key="1">
    <source>
        <dbReference type="ARBA" id="ARBA00004141"/>
    </source>
</evidence>
<feature type="transmembrane region" description="Helical" evidence="5">
    <location>
        <begin position="151"/>
        <end position="173"/>
    </location>
</feature>
<reference evidence="7 8" key="1">
    <citation type="submission" date="2018-07" db="EMBL/GenBank/DDBJ databases">
        <title>Erythrobacter nanhaiensis sp. nov., a novel member of the genus Erythrobacter isolated from the South China Sea.</title>
        <authorList>
            <person name="Chen X."/>
            <person name="Liu J."/>
        </authorList>
    </citation>
    <scope>NUCLEOTIDE SEQUENCE [LARGE SCALE GENOMIC DNA]</scope>
    <source>
        <strain evidence="7 8">S-5</strain>
    </source>
</reference>
<keyword evidence="7" id="KW-0436">Ligase</keyword>
<comment type="caution">
    <text evidence="7">The sequence shown here is derived from an EMBL/GenBank/DDBJ whole genome shotgun (WGS) entry which is preliminary data.</text>
</comment>
<feature type="domain" description="O-antigen ligase-related" evidence="6">
    <location>
        <begin position="229"/>
        <end position="368"/>
    </location>
</feature>
<feature type="transmembrane region" description="Helical" evidence="5">
    <location>
        <begin position="269"/>
        <end position="289"/>
    </location>
</feature>
<dbReference type="InterPro" id="IPR007016">
    <property type="entry name" value="O-antigen_ligase-rel_domated"/>
</dbReference>
<proteinExistence type="predicted"/>
<organism evidence="7 8">
    <name type="scientific">Alteriqipengyuania lutimaris</name>
    <dbReference type="NCBI Taxonomy" id="1538146"/>
    <lineage>
        <taxon>Bacteria</taxon>
        <taxon>Pseudomonadati</taxon>
        <taxon>Pseudomonadota</taxon>
        <taxon>Alphaproteobacteria</taxon>
        <taxon>Sphingomonadales</taxon>
        <taxon>Erythrobacteraceae</taxon>
        <taxon>Alteriqipengyuania</taxon>
    </lineage>
</organism>
<keyword evidence="2 5" id="KW-0812">Transmembrane</keyword>
<feature type="transmembrane region" description="Helical" evidence="5">
    <location>
        <begin position="29"/>
        <end position="50"/>
    </location>
</feature>
<feature type="transmembrane region" description="Helical" evidence="5">
    <location>
        <begin position="185"/>
        <end position="209"/>
    </location>
</feature>
<keyword evidence="4 5" id="KW-0472">Membrane</keyword>
<dbReference type="EMBL" id="QRBB01000001">
    <property type="protein sequence ID" value="RDS77692.1"/>
    <property type="molecule type" value="Genomic_DNA"/>
</dbReference>
<name>A0A395LL80_9SPHN</name>
<keyword evidence="8" id="KW-1185">Reference proteome</keyword>
<keyword evidence="3 5" id="KW-1133">Transmembrane helix</keyword>
<protein>
    <submittedName>
        <fullName evidence="7">O-antigen ligase domain-containing protein</fullName>
    </submittedName>
</protein>
<dbReference type="Pfam" id="PF04932">
    <property type="entry name" value="Wzy_C"/>
    <property type="match status" value="1"/>
</dbReference>
<dbReference type="RefSeq" id="WP_115491911.1">
    <property type="nucleotide sequence ID" value="NZ_JACHWW010000001.1"/>
</dbReference>
<dbReference type="OrthoDB" id="8479685at2"/>